<dbReference type="EMBL" id="JABAGD010000036">
    <property type="protein sequence ID" value="NMF06559.1"/>
    <property type="molecule type" value="Genomic_DNA"/>
</dbReference>
<dbReference type="CDD" id="cd00093">
    <property type="entry name" value="HTH_XRE"/>
    <property type="match status" value="1"/>
</dbReference>
<name>A0A7X9XQK0_CLOBE</name>
<dbReference type="GO" id="GO:0005829">
    <property type="term" value="C:cytosol"/>
    <property type="evidence" value="ECO:0007669"/>
    <property type="project" value="TreeGrafter"/>
</dbReference>
<evidence type="ECO:0000256" key="1">
    <source>
        <dbReference type="ARBA" id="ARBA00023125"/>
    </source>
</evidence>
<reference evidence="3 4" key="1">
    <citation type="submission" date="2020-04" db="EMBL/GenBank/DDBJ databases">
        <authorList>
            <person name="Hitch T.C.A."/>
            <person name="Wylensek D."/>
            <person name="Clavel T."/>
        </authorList>
    </citation>
    <scope>NUCLEOTIDE SEQUENCE [LARGE SCALE GENOMIC DNA]</scope>
    <source>
        <strain evidence="3 4">WB01_NA02</strain>
    </source>
</reference>
<dbReference type="RefSeq" id="WP_168982659.1">
    <property type="nucleotide sequence ID" value="NZ_JABAGD010000036.1"/>
</dbReference>
<protein>
    <submittedName>
        <fullName evidence="3">Helix-turn-helix transcriptional regulator</fullName>
    </submittedName>
</protein>
<dbReference type="GO" id="GO:0003700">
    <property type="term" value="F:DNA-binding transcription factor activity"/>
    <property type="evidence" value="ECO:0007669"/>
    <property type="project" value="TreeGrafter"/>
</dbReference>
<dbReference type="PROSITE" id="PS50943">
    <property type="entry name" value="HTH_CROC1"/>
    <property type="match status" value="1"/>
</dbReference>
<evidence type="ECO:0000259" key="2">
    <source>
        <dbReference type="PROSITE" id="PS50943"/>
    </source>
</evidence>
<dbReference type="Proteomes" id="UP000587880">
    <property type="component" value="Unassembled WGS sequence"/>
</dbReference>
<dbReference type="InterPro" id="IPR001387">
    <property type="entry name" value="Cro/C1-type_HTH"/>
</dbReference>
<dbReference type="PANTHER" id="PTHR46797:SF1">
    <property type="entry name" value="METHYLPHOSPHONATE SYNTHASE"/>
    <property type="match status" value="1"/>
</dbReference>
<proteinExistence type="predicted"/>
<dbReference type="InterPro" id="IPR050807">
    <property type="entry name" value="TransReg_Diox_bact_type"/>
</dbReference>
<dbReference type="Gene3D" id="1.10.260.40">
    <property type="entry name" value="lambda repressor-like DNA-binding domains"/>
    <property type="match status" value="1"/>
</dbReference>
<dbReference type="SMART" id="SM00530">
    <property type="entry name" value="HTH_XRE"/>
    <property type="match status" value="1"/>
</dbReference>
<keyword evidence="1" id="KW-0238">DNA-binding</keyword>
<feature type="domain" description="HTH cro/C1-type" evidence="2">
    <location>
        <begin position="11"/>
        <end position="66"/>
    </location>
</feature>
<evidence type="ECO:0000313" key="4">
    <source>
        <dbReference type="Proteomes" id="UP000587880"/>
    </source>
</evidence>
<dbReference type="Pfam" id="PF01381">
    <property type="entry name" value="HTH_3"/>
    <property type="match status" value="1"/>
</dbReference>
<dbReference type="PANTHER" id="PTHR46797">
    <property type="entry name" value="HTH-TYPE TRANSCRIPTIONAL REGULATOR"/>
    <property type="match status" value="1"/>
</dbReference>
<evidence type="ECO:0000313" key="3">
    <source>
        <dbReference type="EMBL" id="NMF06559.1"/>
    </source>
</evidence>
<comment type="caution">
    <text evidence="3">The sequence shown here is derived from an EMBL/GenBank/DDBJ whole genome shotgun (WGS) entry which is preliminary data.</text>
</comment>
<dbReference type="GO" id="GO:0003677">
    <property type="term" value="F:DNA binding"/>
    <property type="evidence" value="ECO:0007669"/>
    <property type="project" value="UniProtKB-KW"/>
</dbReference>
<dbReference type="AlphaFoldDB" id="A0A7X9XQK0"/>
<sequence length="125" mass="13830">MSDISIIGENIKKIRVLKNLSAYELAKRASVGGATISEIESGKRKTLKGDTLKKIAVALGVTVNDLMGNTETVSFETDNLMDIINIIDYIEDPILDDRQITKDEKKILMSAIAMGISTIRYNRLK</sequence>
<dbReference type="InterPro" id="IPR010982">
    <property type="entry name" value="Lambda_DNA-bd_dom_sf"/>
</dbReference>
<organism evidence="3 4">
    <name type="scientific">Clostridium beijerinckii</name>
    <name type="common">Clostridium MP</name>
    <dbReference type="NCBI Taxonomy" id="1520"/>
    <lineage>
        <taxon>Bacteria</taxon>
        <taxon>Bacillati</taxon>
        <taxon>Bacillota</taxon>
        <taxon>Clostridia</taxon>
        <taxon>Eubacteriales</taxon>
        <taxon>Clostridiaceae</taxon>
        <taxon>Clostridium</taxon>
    </lineage>
</organism>
<gene>
    <name evidence="3" type="ORF">HF849_17730</name>
</gene>
<dbReference type="SUPFAM" id="SSF47413">
    <property type="entry name" value="lambda repressor-like DNA-binding domains"/>
    <property type="match status" value="1"/>
</dbReference>
<accession>A0A7X9XQK0</accession>